<keyword evidence="3" id="KW-0274">FAD</keyword>
<dbReference type="GeneID" id="18881854"/>
<keyword evidence="7" id="KW-1185">Reference proteome</keyword>
<dbReference type="InterPro" id="IPR055275">
    <property type="entry name" value="Ferredox_Rdtase"/>
</dbReference>
<sequence length="443" mass="47179">MGPLKLAVVGGGPSAFYVASRLLSLVPPAHPSASQLRVHLYDRLWAPHGLVRYGVAPDHPENCVHKFDEAAKDGRLKFFGNVNIGGVPTNASPAALSLPLSTLFKNYTHLLLASGCTVPILHPALPPSDRCVPALSVVHWYTAHPSRPPPPPLDKTSHVSVIGHGNVSLDVARMLLTDPAILQKYDVPEHVLEVLRRSSVKHVSIVGRRGPFQAAFTTKELREMMNLSDASMVPLDPSVLEPLPGETPTRQQTRTLQLLQKGSKNVFGTTPKTWSLDFFRSPTGLASSPESGSLSLSLAHTALDPATRRAVPTGVSSALATDLVVTSLGHRADPAGPLVDPELGHARAAAGRVVGLRNVYASGWAAAGARGVLASTMLDAHAVADAILGDWSGARATTPKEVMASGETVELEGVPEEVEGGVREGTVTTYEEWKRVDEEEVRR</sequence>
<reference evidence="7" key="1">
    <citation type="journal article" date="2012" name="Science">
        <title>The Paleozoic origin of enzymatic lignin decomposition reconstructed from 31 fungal genomes.</title>
        <authorList>
            <person name="Floudas D."/>
            <person name="Binder M."/>
            <person name="Riley R."/>
            <person name="Barry K."/>
            <person name="Blanchette R.A."/>
            <person name="Henrissat B."/>
            <person name="Martinez A.T."/>
            <person name="Otillar R."/>
            <person name="Spatafora J.W."/>
            <person name="Yadav J.S."/>
            <person name="Aerts A."/>
            <person name="Benoit I."/>
            <person name="Boyd A."/>
            <person name="Carlson A."/>
            <person name="Copeland A."/>
            <person name="Coutinho P.M."/>
            <person name="de Vries R.P."/>
            <person name="Ferreira P."/>
            <person name="Findley K."/>
            <person name="Foster B."/>
            <person name="Gaskell J."/>
            <person name="Glotzer D."/>
            <person name="Gorecki P."/>
            <person name="Heitman J."/>
            <person name="Hesse C."/>
            <person name="Hori C."/>
            <person name="Igarashi K."/>
            <person name="Jurgens J.A."/>
            <person name="Kallen N."/>
            <person name="Kersten P."/>
            <person name="Kohler A."/>
            <person name="Kuees U."/>
            <person name="Kumar T.K.A."/>
            <person name="Kuo A."/>
            <person name="LaButti K."/>
            <person name="Larrondo L.F."/>
            <person name="Lindquist E."/>
            <person name="Ling A."/>
            <person name="Lombard V."/>
            <person name="Lucas S."/>
            <person name="Lundell T."/>
            <person name="Martin R."/>
            <person name="McLaughlin D.J."/>
            <person name="Morgenstern I."/>
            <person name="Morin E."/>
            <person name="Murat C."/>
            <person name="Nagy L.G."/>
            <person name="Nolan M."/>
            <person name="Ohm R.A."/>
            <person name="Patyshakuliyeva A."/>
            <person name="Rokas A."/>
            <person name="Ruiz-Duenas F.J."/>
            <person name="Sabat G."/>
            <person name="Salamov A."/>
            <person name="Samejima M."/>
            <person name="Schmutz J."/>
            <person name="Slot J.C."/>
            <person name="St John F."/>
            <person name="Stenlid J."/>
            <person name="Sun H."/>
            <person name="Sun S."/>
            <person name="Syed K."/>
            <person name="Tsang A."/>
            <person name="Wiebenga A."/>
            <person name="Young D."/>
            <person name="Pisabarro A."/>
            <person name="Eastwood D.C."/>
            <person name="Martin F."/>
            <person name="Cullen D."/>
            <person name="Grigoriev I.V."/>
            <person name="Hibbett D.S."/>
        </authorList>
    </citation>
    <scope>NUCLEOTIDE SEQUENCE [LARGE SCALE GENOMIC DNA]</scope>
    <source>
        <strain evidence="7">HHB-11173 SS5</strain>
    </source>
</reference>
<dbReference type="Gene3D" id="3.50.50.60">
    <property type="entry name" value="FAD/NAD(P)-binding domain"/>
    <property type="match status" value="1"/>
</dbReference>
<dbReference type="EMBL" id="JH687556">
    <property type="protein sequence ID" value="EIN04171.1"/>
    <property type="molecule type" value="Genomic_DNA"/>
</dbReference>
<keyword evidence="5" id="KW-0560">Oxidoreductase</keyword>
<dbReference type="Gene3D" id="3.40.50.720">
    <property type="entry name" value="NAD(P)-binding Rossmann-like Domain"/>
    <property type="match status" value="1"/>
</dbReference>
<dbReference type="OMA" id="RFNFIGN"/>
<dbReference type="Proteomes" id="UP000054196">
    <property type="component" value="Unassembled WGS sequence"/>
</dbReference>
<dbReference type="GO" id="GO:0016491">
    <property type="term" value="F:oxidoreductase activity"/>
    <property type="evidence" value="ECO:0007669"/>
    <property type="project" value="UniProtKB-KW"/>
</dbReference>
<gene>
    <name evidence="6" type="ORF">PUNSTDRAFT_18428</name>
</gene>
<accession>R7S4K0</accession>
<dbReference type="PANTHER" id="PTHR48467:SF1">
    <property type="entry name" value="GLUTAMATE SYNTHASE 1 [NADH], CHLOROPLASTIC-LIKE"/>
    <property type="match status" value="1"/>
</dbReference>
<evidence type="ECO:0000256" key="3">
    <source>
        <dbReference type="ARBA" id="ARBA00022827"/>
    </source>
</evidence>
<keyword evidence="4" id="KW-0521">NADP</keyword>
<dbReference type="HOGENOM" id="CLU_024722_3_1_1"/>
<evidence type="ECO:0000256" key="2">
    <source>
        <dbReference type="ARBA" id="ARBA00022630"/>
    </source>
</evidence>
<dbReference type="eggNOG" id="KOG1800">
    <property type="taxonomic scope" value="Eukaryota"/>
</dbReference>
<keyword evidence="2" id="KW-0285">Flavoprotein</keyword>
<evidence type="ECO:0000313" key="7">
    <source>
        <dbReference type="Proteomes" id="UP000054196"/>
    </source>
</evidence>
<comment type="cofactor">
    <cofactor evidence="1">
        <name>FAD</name>
        <dbReference type="ChEBI" id="CHEBI:57692"/>
    </cofactor>
</comment>
<proteinExistence type="predicted"/>
<name>R7S4K0_PUNST</name>
<evidence type="ECO:0000313" key="6">
    <source>
        <dbReference type="EMBL" id="EIN04171.1"/>
    </source>
</evidence>
<dbReference type="OrthoDB" id="333024at2759"/>
<organism evidence="6 7">
    <name type="scientific">Punctularia strigosozonata (strain HHB-11173)</name>
    <name type="common">White-rot fungus</name>
    <dbReference type="NCBI Taxonomy" id="741275"/>
    <lineage>
        <taxon>Eukaryota</taxon>
        <taxon>Fungi</taxon>
        <taxon>Dikarya</taxon>
        <taxon>Basidiomycota</taxon>
        <taxon>Agaricomycotina</taxon>
        <taxon>Agaricomycetes</taxon>
        <taxon>Corticiales</taxon>
        <taxon>Punctulariaceae</taxon>
        <taxon>Punctularia</taxon>
    </lineage>
</organism>
<dbReference type="RefSeq" id="XP_007388642.1">
    <property type="nucleotide sequence ID" value="XM_007388580.1"/>
</dbReference>
<dbReference type="AlphaFoldDB" id="R7S4K0"/>
<dbReference type="PANTHER" id="PTHR48467">
    <property type="entry name" value="GLUTAMATE SYNTHASE 1 [NADH], CHLOROPLASTIC-LIKE"/>
    <property type="match status" value="1"/>
</dbReference>
<dbReference type="InterPro" id="IPR036188">
    <property type="entry name" value="FAD/NAD-bd_sf"/>
</dbReference>
<evidence type="ECO:0000256" key="4">
    <source>
        <dbReference type="ARBA" id="ARBA00022857"/>
    </source>
</evidence>
<dbReference type="KEGG" id="psq:PUNSTDRAFT_18428"/>
<evidence type="ECO:0000256" key="1">
    <source>
        <dbReference type="ARBA" id="ARBA00001974"/>
    </source>
</evidence>
<dbReference type="SUPFAM" id="SSF51971">
    <property type="entry name" value="Nucleotide-binding domain"/>
    <property type="match status" value="1"/>
</dbReference>
<feature type="non-terminal residue" evidence="6">
    <location>
        <position position="443"/>
    </location>
</feature>
<protein>
    <submittedName>
        <fullName evidence="6">FAD/NAD(P)-binding domain-containing protein</fullName>
    </submittedName>
</protein>
<dbReference type="PRINTS" id="PR00419">
    <property type="entry name" value="ADXRDTASE"/>
</dbReference>
<evidence type="ECO:0000256" key="5">
    <source>
        <dbReference type="ARBA" id="ARBA00023002"/>
    </source>
</evidence>